<organism evidence="2">
    <name type="scientific">viral metagenome</name>
    <dbReference type="NCBI Taxonomy" id="1070528"/>
    <lineage>
        <taxon>unclassified sequences</taxon>
        <taxon>metagenomes</taxon>
        <taxon>organismal metagenomes</taxon>
    </lineage>
</organism>
<feature type="transmembrane region" description="Helical" evidence="1">
    <location>
        <begin position="141"/>
        <end position="161"/>
    </location>
</feature>
<feature type="transmembrane region" description="Helical" evidence="1">
    <location>
        <begin position="218"/>
        <end position="242"/>
    </location>
</feature>
<feature type="transmembrane region" description="Helical" evidence="1">
    <location>
        <begin position="72"/>
        <end position="92"/>
    </location>
</feature>
<evidence type="ECO:0000256" key="1">
    <source>
        <dbReference type="SAM" id="Phobius"/>
    </source>
</evidence>
<dbReference type="AlphaFoldDB" id="A0A6C0IZ05"/>
<dbReference type="EMBL" id="MN740267">
    <property type="protein sequence ID" value="QHT96733.1"/>
    <property type="molecule type" value="Genomic_DNA"/>
</dbReference>
<evidence type="ECO:0008006" key="3">
    <source>
        <dbReference type="Google" id="ProtNLM"/>
    </source>
</evidence>
<reference evidence="2" key="1">
    <citation type="journal article" date="2020" name="Nature">
        <title>Giant virus diversity and host interactions through global metagenomics.</title>
        <authorList>
            <person name="Schulz F."/>
            <person name="Roux S."/>
            <person name="Paez-Espino D."/>
            <person name="Jungbluth S."/>
            <person name="Walsh D.A."/>
            <person name="Denef V.J."/>
            <person name="McMahon K.D."/>
            <person name="Konstantinidis K.T."/>
            <person name="Eloe-Fadrosh E.A."/>
            <person name="Kyrpides N.C."/>
            <person name="Woyke T."/>
        </authorList>
    </citation>
    <scope>NUCLEOTIDE SEQUENCE</scope>
    <source>
        <strain evidence="2">GVMAG-M-3300024336-7</strain>
    </source>
</reference>
<proteinExistence type="predicted"/>
<feature type="transmembrane region" description="Helical" evidence="1">
    <location>
        <begin position="168"/>
        <end position="189"/>
    </location>
</feature>
<feature type="transmembrane region" description="Helical" evidence="1">
    <location>
        <begin position="45"/>
        <end position="66"/>
    </location>
</feature>
<accession>A0A6C0IZ05</accession>
<feature type="transmembrane region" description="Helical" evidence="1">
    <location>
        <begin position="309"/>
        <end position="328"/>
    </location>
</feature>
<keyword evidence="1" id="KW-0812">Transmembrane</keyword>
<dbReference type="InterPro" id="IPR036259">
    <property type="entry name" value="MFS_trans_sf"/>
</dbReference>
<evidence type="ECO:0000313" key="2">
    <source>
        <dbReference type="EMBL" id="QHT96733.1"/>
    </source>
</evidence>
<feature type="transmembrane region" description="Helical" evidence="1">
    <location>
        <begin position="283"/>
        <end position="302"/>
    </location>
</feature>
<feature type="transmembrane region" description="Helical" evidence="1">
    <location>
        <begin position="348"/>
        <end position="366"/>
    </location>
</feature>
<feature type="transmembrane region" description="Helical" evidence="1">
    <location>
        <begin position="258"/>
        <end position="277"/>
    </location>
</feature>
<dbReference type="Gene3D" id="1.20.1250.20">
    <property type="entry name" value="MFS general substrate transporter like domains"/>
    <property type="match status" value="1"/>
</dbReference>
<feature type="transmembrane region" description="Helical" evidence="1">
    <location>
        <begin position="6"/>
        <end position="24"/>
    </location>
</feature>
<dbReference type="SUPFAM" id="SSF103473">
    <property type="entry name" value="MFS general substrate transporter"/>
    <property type="match status" value="1"/>
</dbReference>
<keyword evidence="1" id="KW-1133">Transmembrane helix</keyword>
<feature type="transmembrane region" description="Helical" evidence="1">
    <location>
        <begin position="99"/>
        <end position="121"/>
    </location>
</feature>
<sequence length="371" mass="41388">MNNHYFLISFVLPMFAGYASLFALQRQVKQIVKISDDDNSSSFEFGVMIAMLYIGNLVFRLCNGYVFKSLKPLKRCLAGILLMISALTILTICDMLHKWYNITPSMLIIGLAYSFGGAGIGTFEPNMLEAISQFNTSEKRFASLGIPAGVGTITIGGFLLLSLNVPLYVVYITVILMLFLGSIGSSLYLSKHNKTIDPGYVKPLLIDNPYENKRSMSWYYISIFIDMLGVSLFSPGVMLYLLDHNSMTFLKVKRTQYFMIYGICTTLGGLFGRWIGFTLRKSYNPLLLVLVVIIGMVIDLALAIYNPIFGWLAGFLVLCGNALLYNQSWSYLGTKNTNKTGVTLYSKWLFVGDLGSTIGTIIMALIKSEYN</sequence>
<protein>
    <recommendedName>
        <fullName evidence="3">Major facilitator superfamily (MFS) profile domain-containing protein</fullName>
    </recommendedName>
</protein>
<name>A0A6C0IZ05_9ZZZZ</name>
<keyword evidence="1" id="KW-0472">Membrane</keyword>